<dbReference type="PROSITE" id="PS50025">
    <property type="entry name" value="LAM_G_DOMAIN"/>
    <property type="match status" value="1"/>
</dbReference>
<evidence type="ECO:0000256" key="1">
    <source>
        <dbReference type="PROSITE-ProRule" id="PRU00122"/>
    </source>
</evidence>
<dbReference type="Pfam" id="PF02210">
    <property type="entry name" value="Laminin_G_2"/>
    <property type="match status" value="1"/>
</dbReference>
<dbReference type="Proteomes" id="UP001152795">
    <property type="component" value="Unassembled WGS sequence"/>
</dbReference>
<evidence type="ECO:0000313" key="2">
    <source>
        <dbReference type="EMBL" id="CAB4043946.1"/>
    </source>
</evidence>
<dbReference type="Gene3D" id="2.60.120.200">
    <property type="match status" value="1"/>
</dbReference>
<reference evidence="2" key="1">
    <citation type="submission" date="2020-04" db="EMBL/GenBank/DDBJ databases">
        <authorList>
            <person name="Alioto T."/>
            <person name="Alioto T."/>
            <person name="Gomez Garrido J."/>
        </authorList>
    </citation>
    <scope>NUCLEOTIDE SEQUENCE</scope>
    <source>
        <strain evidence="2">A484AB</strain>
    </source>
</reference>
<feature type="non-terminal residue" evidence="2">
    <location>
        <position position="132"/>
    </location>
</feature>
<comment type="caution">
    <text evidence="1">Lacks conserved residue(s) required for the propagation of feature annotation.</text>
</comment>
<accession>A0A7D9MCF4</accession>
<sequence>MKLVSLHSIVQNKLVRRNLNDKNFTVVSSGVAFDECLGQVDQGLSYSNGHSAVKTENITSMTSLAIRFKTSEPSGLLVYSIKENVHFYLALFHGNLFLVYANGSSNQLPFQTREETLNDGAYHTVTIDLSNS</sequence>
<dbReference type="InterPro" id="IPR001791">
    <property type="entry name" value="Laminin_G"/>
</dbReference>
<evidence type="ECO:0000313" key="3">
    <source>
        <dbReference type="Proteomes" id="UP001152795"/>
    </source>
</evidence>
<comment type="caution">
    <text evidence="2">The sequence shown here is derived from an EMBL/GenBank/DDBJ whole genome shotgun (WGS) entry which is preliminary data.</text>
</comment>
<dbReference type="OrthoDB" id="5977026at2759"/>
<dbReference type="EMBL" id="CACRXK020033612">
    <property type="protein sequence ID" value="CAB4043946.1"/>
    <property type="molecule type" value="Genomic_DNA"/>
</dbReference>
<keyword evidence="3" id="KW-1185">Reference proteome</keyword>
<dbReference type="SUPFAM" id="SSF49899">
    <property type="entry name" value="Concanavalin A-like lectins/glucanases"/>
    <property type="match status" value="1"/>
</dbReference>
<organism evidence="2 3">
    <name type="scientific">Paramuricea clavata</name>
    <name type="common">Red gorgonian</name>
    <name type="synonym">Violescent sea-whip</name>
    <dbReference type="NCBI Taxonomy" id="317549"/>
    <lineage>
        <taxon>Eukaryota</taxon>
        <taxon>Metazoa</taxon>
        <taxon>Cnidaria</taxon>
        <taxon>Anthozoa</taxon>
        <taxon>Octocorallia</taxon>
        <taxon>Malacalcyonacea</taxon>
        <taxon>Plexauridae</taxon>
        <taxon>Paramuricea</taxon>
    </lineage>
</organism>
<name>A0A7D9MCF4_PARCT</name>
<dbReference type="AlphaFoldDB" id="A0A7D9MCF4"/>
<dbReference type="InterPro" id="IPR013320">
    <property type="entry name" value="ConA-like_dom_sf"/>
</dbReference>
<proteinExistence type="predicted"/>
<gene>
    <name evidence="2" type="ORF">PACLA_8A088414</name>
</gene>
<protein>
    <submittedName>
        <fullName evidence="2">Uncharacterized protein</fullName>
    </submittedName>
</protein>
<dbReference type="CDD" id="cd00110">
    <property type="entry name" value="LamG"/>
    <property type="match status" value="1"/>
</dbReference>